<dbReference type="HOGENOM" id="CLU_049894_10_3_1"/>
<reference evidence="3 4" key="1">
    <citation type="journal article" date="2013" name="Nature">
        <title>Insights into bilaterian evolution from three spiralian genomes.</title>
        <authorList>
            <person name="Simakov O."/>
            <person name="Marletaz F."/>
            <person name="Cho S.J."/>
            <person name="Edsinger-Gonzales E."/>
            <person name="Havlak P."/>
            <person name="Hellsten U."/>
            <person name="Kuo D.H."/>
            <person name="Larsson T."/>
            <person name="Lv J."/>
            <person name="Arendt D."/>
            <person name="Savage R."/>
            <person name="Osoegawa K."/>
            <person name="de Jong P."/>
            <person name="Grimwood J."/>
            <person name="Chapman J.A."/>
            <person name="Shapiro H."/>
            <person name="Aerts A."/>
            <person name="Otillar R.P."/>
            <person name="Terry A.Y."/>
            <person name="Boore J.L."/>
            <person name="Grigoriev I.V."/>
            <person name="Lindberg D.R."/>
            <person name="Seaver E.C."/>
            <person name="Weisblat D.A."/>
            <person name="Putnam N.H."/>
            <person name="Rokhsar D.S."/>
        </authorList>
    </citation>
    <scope>NUCLEOTIDE SEQUENCE [LARGE SCALE GENOMIC DNA]</scope>
</reference>
<dbReference type="RefSeq" id="XP_009065411.1">
    <property type="nucleotide sequence ID" value="XM_009067163.1"/>
</dbReference>
<keyword evidence="1" id="KW-1015">Disulfide bond</keyword>
<feature type="domain" description="C-type lectin" evidence="2">
    <location>
        <begin position="4"/>
        <end position="115"/>
    </location>
</feature>
<evidence type="ECO:0000259" key="2">
    <source>
        <dbReference type="PROSITE" id="PS50041"/>
    </source>
</evidence>
<dbReference type="Gene3D" id="3.10.100.10">
    <property type="entry name" value="Mannose-Binding Protein A, subunit A"/>
    <property type="match status" value="1"/>
</dbReference>
<feature type="non-terminal residue" evidence="3">
    <location>
        <position position="1"/>
    </location>
</feature>
<dbReference type="Pfam" id="PF00059">
    <property type="entry name" value="Lectin_C"/>
    <property type="match status" value="1"/>
</dbReference>
<evidence type="ECO:0000313" key="4">
    <source>
        <dbReference type="Proteomes" id="UP000030746"/>
    </source>
</evidence>
<dbReference type="InterPro" id="IPR018378">
    <property type="entry name" value="C-type_lectin_CS"/>
</dbReference>
<dbReference type="CDD" id="cd00037">
    <property type="entry name" value="CLECT"/>
    <property type="match status" value="1"/>
</dbReference>
<dbReference type="SUPFAM" id="SSF56436">
    <property type="entry name" value="C-type lectin-like"/>
    <property type="match status" value="1"/>
</dbReference>
<protein>
    <recommendedName>
        <fullName evidence="2">C-type lectin domain-containing protein</fullName>
    </recommendedName>
</protein>
<accession>V3ZSI0</accession>
<dbReference type="GeneID" id="20233328"/>
<keyword evidence="4" id="KW-1185">Reference proteome</keyword>
<dbReference type="SMART" id="SM00034">
    <property type="entry name" value="CLECT"/>
    <property type="match status" value="1"/>
</dbReference>
<dbReference type="InterPro" id="IPR016187">
    <property type="entry name" value="CTDL_fold"/>
</dbReference>
<gene>
    <name evidence="3" type="ORF">LOTGIDRAFT_132639</name>
</gene>
<dbReference type="PROSITE" id="PS50041">
    <property type="entry name" value="C_TYPE_LECTIN_2"/>
    <property type="match status" value="1"/>
</dbReference>
<dbReference type="OrthoDB" id="6154520at2759"/>
<dbReference type="EMBL" id="KB203567">
    <property type="protein sequence ID" value="ESO83831.1"/>
    <property type="molecule type" value="Genomic_DNA"/>
</dbReference>
<evidence type="ECO:0000256" key="1">
    <source>
        <dbReference type="ARBA" id="ARBA00023157"/>
    </source>
</evidence>
<dbReference type="InterPro" id="IPR050111">
    <property type="entry name" value="C-type_lectin/snaclec_domain"/>
</dbReference>
<dbReference type="InterPro" id="IPR001304">
    <property type="entry name" value="C-type_lectin-like"/>
</dbReference>
<dbReference type="OMA" id="HMENCAR"/>
<dbReference type="CTD" id="20233328"/>
<sequence length="128" mass="14706">WLDVSGKCYKYFSTPKTWRDARASCQQYSGDLAVPISYTEQLVLGDNNLFIGGSDRNDEGGWEWSDGSPFRYLNWHTGEPNMLGRGQNCMVLTTSNWHYTWDNTDCSVPSPYICKRKRKYVCILTEVG</sequence>
<dbReference type="InterPro" id="IPR016186">
    <property type="entry name" value="C-type_lectin-like/link_sf"/>
</dbReference>
<dbReference type="PROSITE" id="PS00615">
    <property type="entry name" value="C_TYPE_LECTIN_1"/>
    <property type="match status" value="1"/>
</dbReference>
<proteinExistence type="predicted"/>
<dbReference type="KEGG" id="lgi:LOTGIDRAFT_132639"/>
<dbReference type="PANTHER" id="PTHR22803">
    <property type="entry name" value="MANNOSE, PHOSPHOLIPASE, LECTIN RECEPTOR RELATED"/>
    <property type="match status" value="1"/>
</dbReference>
<organism evidence="3 4">
    <name type="scientific">Lottia gigantea</name>
    <name type="common">Giant owl limpet</name>
    <dbReference type="NCBI Taxonomy" id="225164"/>
    <lineage>
        <taxon>Eukaryota</taxon>
        <taxon>Metazoa</taxon>
        <taxon>Spiralia</taxon>
        <taxon>Lophotrochozoa</taxon>
        <taxon>Mollusca</taxon>
        <taxon>Gastropoda</taxon>
        <taxon>Patellogastropoda</taxon>
        <taxon>Lottioidea</taxon>
        <taxon>Lottiidae</taxon>
        <taxon>Lottia</taxon>
    </lineage>
</organism>
<dbReference type="AlphaFoldDB" id="V3ZSI0"/>
<evidence type="ECO:0000313" key="3">
    <source>
        <dbReference type="EMBL" id="ESO83831.1"/>
    </source>
</evidence>
<name>V3ZSI0_LOTGI</name>
<dbReference type="Proteomes" id="UP000030746">
    <property type="component" value="Unassembled WGS sequence"/>
</dbReference>